<sequence>MNKITAFFFSCVLASAPLMAQEGVTQCGTPTGQPPFPLQSYHELPDPKSASMQEWAVVKSPQVRWGSTDVRYAKHAVPVLPSQQSITLEGWRGEKLNAQAVVCTPTDLNELTYAFSDFKSSSGEVLPASAFSGGFVRYVMTDELNKDGRGACGARPDHTLYDSLLVADAIDHLAVSMPVKAKSVQPVWINCRIPASLSPGTYKGTVEVKDGGCLLGSLTMYVKVSSRTLPEPSAWKYHLDLWQNPFAVPRYHQLPLWSREHMEAMRPLMKMLADAGQKVITASIMHHPWNAQTEDAFESMVTWTKRIDGTWAFDFAVFDLWVEMMMSVGIDKQINCYSMVPWKLSFQYFDQATNRLQVVNTAPGKPDYEEMWLAMLRAFSKHLREKGWFDICTIAMDERPMDVMLKTLEVIRKADPDFKVSLAGNFHNELEADIYDYCIPMSASYPEDVLKRRTEKKWPTTYYTSCAEAFPNTFTFSDPSEAVWMSFYSAKFHLDGYLRWAYNSWVKEPLLDSRFRTWAAGDTYLVYPGSRSSIRFERLVEGIQAHEKITLLREEFAEKNNKAGMKRLERILSAFRLEDFPQVPAAVTVRKANRLLNAL</sequence>
<dbReference type="Proteomes" id="UP000324383">
    <property type="component" value="Unassembled WGS sequence"/>
</dbReference>
<evidence type="ECO:0000256" key="1">
    <source>
        <dbReference type="SAM" id="SignalP"/>
    </source>
</evidence>
<keyword evidence="1" id="KW-0732">Signal</keyword>
<dbReference type="AlphaFoldDB" id="A0A5D3F294"/>
<name>A0A5D3F294_9BACE</name>
<keyword evidence="5" id="KW-1185">Reference proteome</keyword>
<dbReference type="RefSeq" id="WP_027325693.1">
    <property type="nucleotide sequence ID" value="NZ_CAMBON010000003.1"/>
</dbReference>
<proteinExistence type="predicted"/>
<evidence type="ECO:0000259" key="3">
    <source>
        <dbReference type="Pfam" id="PF22680"/>
    </source>
</evidence>
<evidence type="ECO:0000313" key="4">
    <source>
        <dbReference type="EMBL" id="TYK34613.1"/>
    </source>
</evidence>
<feature type="domain" description="Glycoside hydrolase 123 N-terminal" evidence="3">
    <location>
        <begin position="65"/>
        <end position="209"/>
    </location>
</feature>
<reference evidence="4 5" key="1">
    <citation type="submission" date="2019-07" db="EMBL/GenBank/DDBJ databases">
        <title>Draft Genome Sequences of Bacteroides pyogenes Strains Isolated from the Uterus Holstein Dairy Cows with Metritis.</title>
        <authorList>
            <person name="Cunha F."/>
            <person name="Galvao K.N."/>
            <person name="Jeon S.J."/>
            <person name="Jeong K.C."/>
        </authorList>
    </citation>
    <scope>NUCLEOTIDE SEQUENCE [LARGE SCALE GENOMIC DNA]</scope>
    <source>
        <strain evidence="4 5">KG-31</strain>
    </source>
</reference>
<feature type="signal peptide" evidence="1">
    <location>
        <begin position="1"/>
        <end position="20"/>
    </location>
</feature>
<protein>
    <submittedName>
        <fullName evidence="4">DUF4091 domain-containing protein</fullName>
    </submittedName>
</protein>
<feature type="chain" id="PRO_5030116390" evidence="1">
    <location>
        <begin position="21"/>
        <end position="599"/>
    </location>
</feature>
<dbReference type="InterPro" id="IPR053850">
    <property type="entry name" value="Glyco_hydro_123_N_2"/>
</dbReference>
<dbReference type="EMBL" id="VKLW01000006">
    <property type="protein sequence ID" value="TYK34613.1"/>
    <property type="molecule type" value="Genomic_DNA"/>
</dbReference>
<comment type="caution">
    <text evidence="4">The sequence shown here is derived from an EMBL/GenBank/DDBJ whole genome shotgun (WGS) entry which is preliminary data.</text>
</comment>
<dbReference type="InterPro" id="IPR025150">
    <property type="entry name" value="GH123_cat"/>
</dbReference>
<gene>
    <name evidence="4" type="ORF">FNJ60_03735</name>
</gene>
<dbReference type="InterPro" id="IPR017853">
    <property type="entry name" value="GH"/>
</dbReference>
<organism evidence="4 5">
    <name type="scientific">Bacteroides pyogenes</name>
    <dbReference type="NCBI Taxonomy" id="310300"/>
    <lineage>
        <taxon>Bacteria</taxon>
        <taxon>Pseudomonadati</taxon>
        <taxon>Bacteroidota</taxon>
        <taxon>Bacteroidia</taxon>
        <taxon>Bacteroidales</taxon>
        <taxon>Bacteroidaceae</taxon>
        <taxon>Bacteroides</taxon>
    </lineage>
</organism>
<dbReference type="Pfam" id="PF22680">
    <property type="entry name" value="Glyco_hydro_123_N_2"/>
    <property type="match status" value="1"/>
</dbReference>
<evidence type="ECO:0000313" key="5">
    <source>
        <dbReference type="Proteomes" id="UP000324383"/>
    </source>
</evidence>
<dbReference type="Pfam" id="PF13320">
    <property type="entry name" value="GH123_cat"/>
    <property type="match status" value="1"/>
</dbReference>
<accession>A0A5D3F294</accession>
<evidence type="ECO:0000259" key="2">
    <source>
        <dbReference type="Pfam" id="PF13320"/>
    </source>
</evidence>
<dbReference type="SUPFAM" id="SSF51445">
    <property type="entry name" value="(Trans)glycosidases"/>
    <property type="match status" value="1"/>
</dbReference>
<feature type="domain" description="Glycoside hydrolase 123 catalytic" evidence="2">
    <location>
        <begin position="242"/>
        <end position="552"/>
    </location>
</feature>